<feature type="region of interest" description="Disordered" evidence="1">
    <location>
        <begin position="196"/>
        <end position="219"/>
    </location>
</feature>
<feature type="signal peptide" evidence="2">
    <location>
        <begin position="1"/>
        <end position="26"/>
    </location>
</feature>
<dbReference type="EMBL" id="JAGSPB010000001">
    <property type="protein sequence ID" value="MBV7264913.1"/>
    <property type="molecule type" value="Genomic_DNA"/>
</dbReference>
<dbReference type="InterPro" id="IPR019027">
    <property type="entry name" value="Pilus_biogenesis_CpaD-related"/>
</dbReference>
<name>A0ABS6SIS5_9SPHN</name>
<dbReference type="PROSITE" id="PS51257">
    <property type="entry name" value="PROKAR_LIPOPROTEIN"/>
    <property type="match status" value="1"/>
</dbReference>
<proteinExistence type="predicted"/>
<dbReference type="Proteomes" id="UP000699975">
    <property type="component" value="Unassembled WGS sequence"/>
</dbReference>
<accession>A0ABS6SIS5</accession>
<feature type="chain" id="PRO_5045051317" evidence="2">
    <location>
        <begin position="27"/>
        <end position="219"/>
    </location>
</feature>
<sequence>MHTAFKSKLAKAPLHALALSMGLAVAGCGGMPSNTSLYSTKQPVVERTNYTLDVNTNAQGLPVSEQSRLNGWFETMDLRYGDRVTIEDPSNSPAVADAVNELAGRYGLIVEAVAPTTVGFLEPGQARVVITRSAASVPGCPDWSAKSDMNYNNGMSPNFGCANNSNLAAMVANPQDLLEGQEGSGETVIATGTKAIDTYRETPPTGAGGLRNAQGGQGE</sequence>
<evidence type="ECO:0000256" key="1">
    <source>
        <dbReference type="SAM" id="MobiDB-lite"/>
    </source>
</evidence>
<evidence type="ECO:0000313" key="3">
    <source>
        <dbReference type="EMBL" id="MBV7264913.1"/>
    </source>
</evidence>
<keyword evidence="2" id="KW-0732">Signal</keyword>
<reference evidence="3 4" key="1">
    <citation type="submission" date="2021-04" db="EMBL/GenBank/DDBJ databases">
        <authorList>
            <person name="Pira H."/>
            <person name="Risdian C."/>
            <person name="Wink J."/>
        </authorList>
    </citation>
    <scope>NUCLEOTIDE SEQUENCE [LARGE SCALE GENOMIC DNA]</scope>
    <source>
        <strain evidence="3 4">WH131</strain>
    </source>
</reference>
<evidence type="ECO:0000256" key="2">
    <source>
        <dbReference type="SAM" id="SignalP"/>
    </source>
</evidence>
<protein>
    <submittedName>
        <fullName evidence="3">CpaD family pilus assembly protein</fullName>
    </submittedName>
</protein>
<dbReference type="RefSeq" id="WP_218315439.1">
    <property type="nucleotide sequence ID" value="NZ_JAGSPB010000001.1"/>
</dbReference>
<keyword evidence="4" id="KW-1185">Reference proteome</keyword>
<gene>
    <name evidence="3" type="ORF">KCG45_01825</name>
</gene>
<comment type="caution">
    <text evidence="3">The sequence shown here is derived from an EMBL/GenBank/DDBJ whole genome shotgun (WGS) entry which is preliminary data.</text>
</comment>
<evidence type="ECO:0000313" key="4">
    <source>
        <dbReference type="Proteomes" id="UP000699975"/>
    </source>
</evidence>
<organism evidence="3 4">
    <name type="scientific">Erythrobacter ani</name>
    <dbReference type="NCBI Taxonomy" id="2827235"/>
    <lineage>
        <taxon>Bacteria</taxon>
        <taxon>Pseudomonadati</taxon>
        <taxon>Pseudomonadota</taxon>
        <taxon>Alphaproteobacteria</taxon>
        <taxon>Sphingomonadales</taxon>
        <taxon>Erythrobacteraceae</taxon>
        <taxon>Erythrobacter/Porphyrobacter group</taxon>
        <taxon>Erythrobacter</taxon>
    </lineage>
</organism>
<dbReference type="Pfam" id="PF09476">
    <property type="entry name" value="Pilus_CpaD"/>
    <property type="match status" value="1"/>
</dbReference>